<name>A0AAN0MMJ0_9RHOB</name>
<reference evidence="1 2" key="2">
    <citation type="submission" date="2024-08" db="EMBL/GenBank/DDBJ databases">
        <title>Phylogenomic analyses of a clade within the roseobacter group suggest taxonomic reassignments of species of the genera Aestuariivita, Citreicella, Loktanella, Nautella, Pelagibaca, Ruegeria, Thalassobius, Thiobacimonas and Tropicibacter, and the proposal o.</title>
        <authorList>
            <person name="Jeon C.O."/>
        </authorList>
    </citation>
    <scope>NUCLEOTIDE SEQUENCE [LARGE SCALE GENOMIC DNA]</scope>
    <source>
        <strain evidence="1 2">SS1-5</strain>
    </source>
</reference>
<dbReference type="AlphaFoldDB" id="A0AAN0MMJ0"/>
<dbReference type="KEGG" id="yrh:AABB31_06165"/>
<dbReference type="EMBL" id="CP151767">
    <property type="protein sequence ID" value="WZU69543.1"/>
    <property type="molecule type" value="Genomic_DNA"/>
</dbReference>
<reference evidence="2" key="1">
    <citation type="submission" date="2024-04" db="EMBL/GenBank/DDBJ databases">
        <title>Phylogenomic analyses of a clade within the roseobacter group suggest taxonomic reassignments of species of the genera Aestuariivita, Citreicella, Loktanella, Nautella, Pelagibaca, Ruegeria, Thalassobius, Thiobacimonas and Tropicibacter, and the proposal o.</title>
        <authorList>
            <person name="Jeon C.O."/>
        </authorList>
    </citation>
    <scope>NUCLEOTIDE SEQUENCE [LARGE SCALE GENOMIC DNA]</scope>
    <source>
        <strain evidence="2">SS1-5</strain>
    </source>
</reference>
<evidence type="ECO:0000313" key="2">
    <source>
        <dbReference type="Proteomes" id="UP001470809"/>
    </source>
</evidence>
<keyword evidence="2" id="KW-1185">Reference proteome</keyword>
<dbReference type="SUPFAM" id="SSF52540">
    <property type="entry name" value="P-loop containing nucleoside triphosphate hydrolases"/>
    <property type="match status" value="1"/>
</dbReference>
<evidence type="ECO:0000313" key="1">
    <source>
        <dbReference type="EMBL" id="WZU69543.1"/>
    </source>
</evidence>
<organism evidence="1 2">
    <name type="scientific">Yoonia rhodophyticola</name>
    <dbReference type="NCBI Taxonomy" id="3137370"/>
    <lineage>
        <taxon>Bacteria</taxon>
        <taxon>Pseudomonadati</taxon>
        <taxon>Pseudomonadota</taxon>
        <taxon>Alphaproteobacteria</taxon>
        <taxon>Rhodobacterales</taxon>
        <taxon>Paracoccaceae</taxon>
        <taxon>Yoonia</taxon>
    </lineage>
</organism>
<protein>
    <submittedName>
        <fullName evidence="1">Nodulation protein NodH</fullName>
    </submittedName>
</protein>
<dbReference type="InterPro" id="IPR027417">
    <property type="entry name" value="P-loop_NTPase"/>
</dbReference>
<proteinExistence type="predicted"/>
<gene>
    <name evidence="1" type="ORF">AABB31_06165</name>
</gene>
<dbReference type="Proteomes" id="UP001470809">
    <property type="component" value="Chromosome"/>
</dbReference>
<dbReference type="RefSeq" id="WP_342078835.1">
    <property type="nucleotide sequence ID" value="NZ_CP151767.2"/>
</dbReference>
<accession>A0AAN0MMJ0</accession>
<sequence length="477" mass="53075">MGRFDYFVVFAEMRTGSNFLEANINHFEGLSCHGEAFNPSFIGGPKATDILGIDLATREADPGALISAIKAADGLAGFRFFNNHDPRALEICLADPRCAKIILTRNPVDSFVSWKIAKATGQWKLTNATHAKSKDVVFDPDEFAAHLQAIQDFQVKLLTTLQKSGQTAFYLGYDDLSDLDTMNGLAAFLGCADRLKTLDRKLKKQNPTPAIERVLNPGAMEEALTRLDRFNLHRTPNFEPRRGPMIPAYIAAPQSDLLYLPLRSGLDDAIAEWLAALDDRKKKDTITGFTQKTLRQWKRGHRDHRSFAVLRHPVVRAHQAFCTHILFDGPKILPKIRQTLRRVHKLPIPADPLPPRNLQGYDINAHKTAFLAFLAFLKNNLSAQTSVRVDPAWASQLAVLQGMAQFGLPDVILREDELPAGLGRLAAHAGRDTAPDFVLPDAMEGGLLREIYDPTVEQAAQDAYLRDYVGFGFGDWL</sequence>
<dbReference type="Gene3D" id="3.40.50.300">
    <property type="entry name" value="P-loop containing nucleotide triphosphate hydrolases"/>
    <property type="match status" value="1"/>
</dbReference>